<dbReference type="EMBL" id="JFHC01000003">
    <property type="protein sequence ID" value="KDR44166.1"/>
    <property type="molecule type" value="Genomic_DNA"/>
</dbReference>
<protein>
    <recommendedName>
        <fullName evidence="3">Transcriptional regulator</fullName>
    </recommendedName>
</protein>
<gene>
    <name evidence="1" type="ORF">BG61_19035</name>
</gene>
<sequence>MSVIAPDEKADFLAILERHRLAEGDFLLQETDTTDIVDDVYPLRGHVTVVRKSTLKEKEYRIGHGTAWTVEFEKDLNKGGFG</sequence>
<dbReference type="Proteomes" id="UP000027466">
    <property type="component" value="Unassembled WGS sequence"/>
</dbReference>
<dbReference type="AlphaFoldDB" id="A0A069Q331"/>
<evidence type="ECO:0000313" key="1">
    <source>
        <dbReference type="EMBL" id="KDR44166.1"/>
    </source>
</evidence>
<name>A0A069Q331_9BURK</name>
<proteinExistence type="predicted"/>
<comment type="caution">
    <text evidence="1">The sequence shown here is derived from an EMBL/GenBank/DDBJ whole genome shotgun (WGS) entry which is preliminary data.</text>
</comment>
<evidence type="ECO:0000313" key="2">
    <source>
        <dbReference type="Proteomes" id="UP000027466"/>
    </source>
</evidence>
<accession>A0A069Q331</accession>
<reference evidence="1 2" key="1">
    <citation type="submission" date="2014-03" db="EMBL/GenBank/DDBJ databases">
        <title>Draft Genome Sequences of Four Burkholderia Strains.</title>
        <authorList>
            <person name="Liu X.Y."/>
            <person name="Li C.X."/>
            <person name="Xu J.H."/>
        </authorList>
    </citation>
    <scope>NUCLEOTIDE SEQUENCE [LARGE SCALE GENOMIC DNA]</scope>
    <source>
        <strain evidence="1 2">DSM 50014</strain>
    </source>
</reference>
<keyword evidence="2" id="KW-1185">Reference proteome</keyword>
<evidence type="ECO:0008006" key="3">
    <source>
        <dbReference type="Google" id="ProtNLM"/>
    </source>
</evidence>
<organism evidence="1 2">
    <name type="scientific">Caballeronia glathei</name>
    <dbReference type="NCBI Taxonomy" id="60547"/>
    <lineage>
        <taxon>Bacteria</taxon>
        <taxon>Pseudomonadati</taxon>
        <taxon>Pseudomonadota</taxon>
        <taxon>Betaproteobacteria</taxon>
        <taxon>Burkholderiales</taxon>
        <taxon>Burkholderiaceae</taxon>
        <taxon>Caballeronia</taxon>
    </lineage>
</organism>
<dbReference type="RefSeq" id="WP_035935031.1">
    <property type="nucleotide sequence ID" value="NZ_CADFFX010000002.1"/>
</dbReference>
<dbReference type="STRING" id="60547.GCA_000751215_04282"/>